<proteinExistence type="predicted"/>
<evidence type="ECO:0000313" key="2">
    <source>
        <dbReference type="EMBL" id="KAJ7359775.1"/>
    </source>
</evidence>
<feature type="non-terminal residue" evidence="2">
    <location>
        <position position="107"/>
    </location>
</feature>
<dbReference type="Proteomes" id="UP001218218">
    <property type="component" value="Unassembled WGS sequence"/>
</dbReference>
<sequence>LTSNNVPLDSEIPFIHDIMSDGQKQVDALEAAIAQLTRKRDEIVENIRQHRAILSPIRRMPPELAGEILVLSLSSDDDGDIANEPPWYLVHICRFWRHCVLAYPALW</sequence>
<evidence type="ECO:0000256" key="1">
    <source>
        <dbReference type="SAM" id="Coils"/>
    </source>
</evidence>
<reference evidence="2" key="1">
    <citation type="submission" date="2023-03" db="EMBL/GenBank/DDBJ databases">
        <title>Massive genome expansion in bonnet fungi (Mycena s.s.) driven by repeated elements and novel gene families across ecological guilds.</title>
        <authorList>
            <consortium name="Lawrence Berkeley National Laboratory"/>
            <person name="Harder C.B."/>
            <person name="Miyauchi S."/>
            <person name="Viragh M."/>
            <person name="Kuo A."/>
            <person name="Thoen E."/>
            <person name="Andreopoulos B."/>
            <person name="Lu D."/>
            <person name="Skrede I."/>
            <person name="Drula E."/>
            <person name="Henrissat B."/>
            <person name="Morin E."/>
            <person name="Kohler A."/>
            <person name="Barry K."/>
            <person name="LaButti K."/>
            <person name="Morin E."/>
            <person name="Salamov A."/>
            <person name="Lipzen A."/>
            <person name="Mereny Z."/>
            <person name="Hegedus B."/>
            <person name="Baldrian P."/>
            <person name="Stursova M."/>
            <person name="Weitz H."/>
            <person name="Taylor A."/>
            <person name="Grigoriev I.V."/>
            <person name="Nagy L.G."/>
            <person name="Martin F."/>
            <person name="Kauserud H."/>
        </authorList>
    </citation>
    <scope>NUCLEOTIDE SEQUENCE</scope>
    <source>
        <strain evidence="2">CBHHK002</strain>
    </source>
</reference>
<dbReference type="AlphaFoldDB" id="A0AAD7F1M8"/>
<keyword evidence="1" id="KW-0175">Coiled coil</keyword>
<evidence type="ECO:0000313" key="3">
    <source>
        <dbReference type="Proteomes" id="UP001218218"/>
    </source>
</evidence>
<comment type="caution">
    <text evidence="2">The sequence shown here is derived from an EMBL/GenBank/DDBJ whole genome shotgun (WGS) entry which is preliminary data.</text>
</comment>
<keyword evidence="3" id="KW-1185">Reference proteome</keyword>
<name>A0AAD7F1M8_9AGAR</name>
<protein>
    <recommendedName>
        <fullName evidence="4">F-box domain-containing protein</fullName>
    </recommendedName>
</protein>
<accession>A0AAD7F1M8</accession>
<gene>
    <name evidence="2" type="ORF">DFH08DRAFT_667375</name>
</gene>
<feature type="non-terminal residue" evidence="2">
    <location>
        <position position="1"/>
    </location>
</feature>
<organism evidence="2 3">
    <name type="scientific">Mycena albidolilacea</name>
    <dbReference type="NCBI Taxonomy" id="1033008"/>
    <lineage>
        <taxon>Eukaryota</taxon>
        <taxon>Fungi</taxon>
        <taxon>Dikarya</taxon>
        <taxon>Basidiomycota</taxon>
        <taxon>Agaricomycotina</taxon>
        <taxon>Agaricomycetes</taxon>
        <taxon>Agaricomycetidae</taxon>
        <taxon>Agaricales</taxon>
        <taxon>Marasmiineae</taxon>
        <taxon>Mycenaceae</taxon>
        <taxon>Mycena</taxon>
    </lineage>
</organism>
<feature type="coiled-coil region" evidence="1">
    <location>
        <begin position="19"/>
        <end position="53"/>
    </location>
</feature>
<evidence type="ECO:0008006" key="4">
    <source>
        <dbReference type="Google" id="ProtNLM"/>
    </source>
</evidence>
<dbReference type="EMBL" id="JARIHO010000006">
    <property type="protein sequence ID" value="KAJ7359775.1"/>
    <property type="molecule type" value="Genomic_DNA"/>
</dbReference>